<proteinExistence type="predicted"/>
<name>A0A0A9BZJ8_ARUDO</name>
<organism evidence="1">
    <name type="scientific">Arundo donax</name>
    <name type="common">Giant reed</name>
    <name type="synonym">Donax arundinaceus</name>
    <dbReference type="NCBI Taxonomy" id="35708"/>
    <lineage>
        <taxon>Eukaryota</taxon>
        <taxon>Viridiplantae</taxon>
        <taxon>Streptophyta</taxon>
        <taxon>Embryophyta</taxon>
        <taxon>Tracheophyta</taxon>
        <taxon>Spermatophyta</taxon>
        <taxon>Magnoliopsida</taxon>
        <taxon>Liliopsida</taxon>
        <taxon>Poales</taxon>
        <taxon>Poaceae</taxon>
        <taxon>PACMAD clade</taxon>
        <taxon>Arundinoideae</taxon>
        <taxon>Arundineae</taxon>
        <taxon>Arundo</taxon>
    </lineage>
</organism>
<evidence type="ECO:0000313" key="1">
    <source>
        <dbReference type="EMBL" id="JAD68746.1"/>
    </source>
</evidence>
<reference evidence="1" key="2">
    <citation type="journal article" date="2015" name="Data Brief">
        <title>Shoot transcriptome of the giant reed, Arundo donax.</title>
        <authorList>
            <person name="Barrero R.A."/>
            <person name="Guerrero F.D."/>
            <person name="Moolhuijzen P."/>
            <person name="Goolsby J.A."/>
            <person name="Tidwell J."/>
            <person name="Bellgard S.E."/>
            <person name="Bellgard M.I."/>
        </authorList>
    </citation>
    <scope>NUCLEOTIDE SEQUENCE</scope>
    <source>
        <tissue evidence="1">Shoot tissue taken approximately 20 cm above the soil surface</tissue>
    </source>
</reference>
<protein>
    <submittedName>
        <fullName evidence="1">Uncharacterized protein</fullName>
    </submittedName>
</protein>
<sequence length="33" mass="3736">MPHIASFWISFLDESFNFRCMFLPVVSSGSVIA</sequence>
<accession>A0A0A9BZJ8</accession>
<dbReference type="AlphaFoldDB" id="A0A0A9BZJ8"/>
<dbReference type="EMBL" id="GBRH01229149">
    <property type="protein sequence ID" value="JAD68746.1"/>
    <property type="molecule type" value="Transcribed_RNA"/>
</dbReference>
<reference evidence="1" key="1">
    <citation type="submission" date="2014-09" db="EMBL/GenBank/DDBJ databases">
        <authorList>
            <person name="Magalhaes I.L.F."/>
            <person name="Oliveira U."/>
            <person name="Santos F.R."/>
            <person name="Vidigal T.H.D.A."/>
            <person name="Brescovit A.D."/>
            <person name="Santos A.J."/>
        </authorList>
    </citation>
    <scope>NUCLEOTIDE SEQUENCE</scope>
    <source>
        <tissue evidence="1">Shoot tissue taken approximately 20 cm above the soil surface</tissue>
    </source>
</reference>